<protein>
    <submittedName>
        <fullName evidence="4">Calcipressin-2-like isoform X1</fullName>
    </submittedName>
</protein>
<evidence type="ECO:0000313" key="4">
    <source>
        <dbReference type="RefSeq" id="XP_032829410.1"/>
    </source>
</evidence>
<dbReference type="GO" id="GO:0005737">
    <property type="term" value="C:cytoplasm"/>
    <property type="evidence" value="ECO:0007669"/>
    <property type="project" value="TreeGrafter"/>
</dbReference>
<dbReference type="PANTHER" id="PTHR10300:SF14">
    <property type="entry name" value="PROTEIN SARAH"/>
    <property type="match status" value="1"/>
</dbReference>
<dbReference type="InterPro" id="IPR006931">
    <property type="entry name" value="Calcipressin"/>
</dbReference>
<dbReference type="RefSeq" id="XP_032829410.1">
    <property type="nucleotide sequence ID" value="XM_032973519.1"/>
</dbReference>
<dbReference type="GeneID" id="116953371"/>
<proteinExistence type="inferred from homology"/>
<dbReference type="SUPFAM" id="SSF54928">
    <property type="entry name" value="RNA-binding domain, RBD"/>
    <property type="match status" value="1"/>
</dbReference>
<dbReference type="AlphaFoldDB" id="A0AAJ7U683"/>
<sequence>MPARRGGCEPSAVLIADFEDAGPLTVDVQAELVALFRAQGGRVAWPRVQVEEEEEERGAEEEERGAPPRVAVQFASPEAAARARSALHGTRLPGGGTLQVHAAHAVMGDPESPGASLALPQPGRVWLISPPGSPPAGWQPRPDPAPLVNYDLLCAIAQLGPGDKYELHAGTERTPSVVVHVCEGDAEAAAAAVAPKIEPTRRPEAAPPATAP</sequence>
<name>A0AAJ7U683_PETMA</name>
<evidence type="ECO:0000313" key="3">
    <source>
        <dbReference type="Proteomes" id="UP001318040"/>
    </source>
</evidence>
<organism evidence="3 4">
    <name type="scientific">Petromyzon marinus</name>
    <name type="common">Sea lamprey</name>
    <dbReference type="NCBI Taxonomy" id="7757"/>
    <lineage>
        <taxon>Eukaryota</taxon>
        <taxon>Metazoa</taxon>
        <taxon>Chordata</taxon>
        <taxon>Craniata</taxon>
        <taxon>Vertebrata</taxon>
        <taxon>Cyclostomata</taxon>
        <taxon>Hyperoartia</taxon>
        <taxon>Petromyzontiformes</taxon>
        <taxon>Petromyzontidae</taxon>
        <taxon>Petromyzon</taxon>
    </lineage>
</organism>
<comment type="similarity">
    <text evidence="1">Belongs to the RCAN family.</text>
</comment>
<feature type="compositionally biased region" description="Acidic residues" evidence="2">
    <location>
        <begin position="51"/>
        <end position="63"/>
    </location>
</feature>
<feature type="region of interest" description="Disordered" evidence="2">
    <location>
        <begin position="191"/>
        <end position="212"/>
    </location>
</feature>
<dbReference type="KEGG" id="pmrn:116953371"/>
<dbReference type="GO" id="GO:0003676">
    <property type="term" value="F:nucleic acid binding"/>
    <property type="evidence" value="ECO:0007669"/>
    <property type="project" value="InterPro"/>
</dbReference>
<gene>
    <name evidence="4" type="primary">LOC116953371</name>
</gene>
<dbReference type="GO" id="GO:0008597">
    <property type="term" value="F:calcium-dependent protein serine/threonine phosphatase regulator activity"/>
    <property type="evidence" value="ECO:0007669"/>
    <property type="project" value="TreeGrafter"/>
</dbReference>
<feature type="region of interest" description="Disordered" evidence="2">
    <location>
        <begin position="48"/>
        <end position="68"/>
    </location>
</feature>
<keyword evidence="3" id="KW-1185">Reference proteome</keyword>
<dbReference type="InterPro" id="IPR035979">
    <property type="entry name" value="RBD_domain_sf"/>
</dbReference>
<dbReference type="Pfam" id="PF04847">
    <property type="entry name" value="Calcipressin"/>
    <property type="match status" value="1"/>
</dbReference>
<dbReference type="Proteomes" id="UP001318040">
    <property type="component" value="Chromosome 51"/>
</dbReference>
<evidence type="ECO:0000256" key="2">
    <source>
        <dbReference type="SAM" id="MobiDB-lite"/>
    </source>
</evidence>
<dbReference type="GO" id="GO:0005634">
    <property type="term" value="C:nucleus"/>
    <property type="evidence" value="ECO:0007669"/>
    <property type="project" value="TreeGrafter"/>
</dbReference>
<accession>A0AAJ7U683</accession>
<dbReference type="PANTHER" id="PTHR10300">
    <property type="entry name" value="CALCIPRESSIN"/>
    <property type="match status" value="1"/>
</dbReference>
<reference evidence="4" key="1">
    <citation type="submission" date="2025-08" db="UniProtKB">
        <authorList>
            <consortium name="RefSeq"/>
        </authorList>
    </citation>
    <scope>IDENTIFICATION</scope>
    <source>
        <tissue evidence="4">Sperm</tissue>
    </source>
</reference>
<evidence type="ECO:0000256" key="1">
    <source>
        <dbReference type="ARBA" id="ARBA00008209"/>
    </source>
</evidence>
<dbReference type="GO" id="GO:0019722">
    <property type="term" value="P:calcium-mediated signaling"/>
    <property type="evidence" value="ECO:0007669"/>
    <property type="project" value="InterPro"/>
</dbReference>